<sequence>MTKETCQHRRNGRSTPRSRDARASQNQTVACDDPETGSPSPKGEVGHITSTPSPSTINQAHGGGTKPETTTPIHRLETSLETSGVPENFLDVIRKAIREEVSEAIQKGRPPESCQSGAPSPTLPSSSTSSTAPSPITASLCFPPSSSPDTVVVPTAHTTTTPTTTSKPSVRFSDQRTFAKRPAAASRKASYGTSSDSEHLFDDSGCATARSAKFLRGLAKYITDEFAPKGSLVVTPEKLALLYTRYGVDGEAFPFVEIFSHRVKDAHEHMADLFFDLGCAYHLTPPPESSSSGPSSGSGSGVPTPTHRPEIPGLTPAGFCQYFTTCFLAYPDEEFHRFEKIIADISRRHPDDDGSGSGNGSGVVDMLPRPFIRSLLPARHDPAARKMLTRAFGDLARGLKLSSYSPIAAVVASPLRLAPVTTAAGSGALASSSTSPSAVALHSEKRDGGTHAERQDHNADIDVSGG</sequence>
<dbReference type="Pfam" id="PF24355">
    <property type="entry name" value="DUF7514"/>
    <property type="match status" value="1"/>
</dbReference>
<protein>
    <submittedName>
        <fullName evidence="3">Putative hydroxyproline-rich glycoprotein dz-hrgp protein</fullName>
    </submittedName>
</protein>
<feature type="compositionally biased region" description="Polar residues" evidence="1">
    <location>
        <begin position="48"/>
        <end position="59"/>
    </location>
</feature>
<evidence type="ECO:0000313" key="4">
    <source>
        <dbReference type="Proteomes" id="UP000012174"/>
    </source>
</evidence>
<feature type="region of interest" description="Disordered" evidence="1">
    <location>
        <begin position="103"/>
        <end position="202"/>
    </location>
</feature>
<evidence type="ECO:0000313" key="3">
    <source>
        <dbReference type="EMBL" id="EMR61795.1"/>
    </source>
</evidence>
<feature type="compositionally biased region" description="Low complexity" evidence="1">
    <location>
        <begin position="116"/>
        <end position="165"/>
    </location>
</feature>
<dbReference type="eggNOG" id="ENOG502S6DG">
    <property type="taxonomic scope" value="Eukaryota"/>
</dbReference>
<dbReference type="InterPro" id="IPR055936">
    <property type="entry name" value="DUF7514"/>
</dbReference>
<feature type="region of interest" description="Disordered" evidence="1">
    <location>
        <begin position="426"/>
        <end position="466"/>
    </location>
</feature>
<feature type="compositionally biased region" description="Basic and acidic residues" evidence="1">
    <location>
        <begin position="442"/>
        <end position="460"/>
    </location>
</feature>
<keyword evidence="4" id="KW-1185">Reference proteome</keyword>
<reference evidence="4" key="1">
    <citation type="journal article" date="2013" name="Genome Announc.">
        <title>Draft genome sequence of the grapevine dieback fungus Eutypa lata UCR-EL1.</title>
        <authorList>
            <person name="Blanco-Ulate B."/>
            <person name="Rolshausen P.E."/>
            <person name="Cantu D."/>
        </authorList>
    </citation>
    <scope>NUCLEOTIDE SEQUENCE [LARGE SCALE GENOMIC DNA]</scope>
    <source>
        <strain evidence="4">UCR-EL1</strain>
    </source>
</reference>
<dbReference type="PANTHER" id="PTHR39611">
    <property type="entry name" value="HYDROXYPROLINE-RICH GLYCOPROTEIN DZ-HRGP-RELATED"/>
    <property type="match status" value="1"/>
</dbReference>
<dbReference type="KEGG" id="ela:UCREL1_11268"/>
<feature type="region of interest" description="Disordered" evidence="1">
    <location>
        <begin position="1"/>
        <end position="87"/>
    </location>
</feature>
<feature type="compositionally biased region" description="Low complexity" evidence="1">
    <location>
        <begin position="180"/>
        <end position="190"/>
    </location>
</feature>
<evidence type="ECO:0000259" key="2">
    <source>
        <dbReference type="Pfam" id="PF24355"/>
    </source>
</evidence>
<dbReference type="AlphaFoldDB" id="M7T584"/>
<organism evidence="3 4">
    <name type="scientific">Eutypa lata (strain UCR-EL1)</name>
    <name type="common">Grapevine dieback disease fungus</name>
    <name type="synonym">Eutypa armeniacae</name>
    <dbReference type="NCBI Taxonomy" id="1287681"/>
    <lineage>
        <taxon>Eukaryota</taxon>
        <taxon>Fungi</taxon>
        <taxon>Dikarya</taxon>
        <taxon>Ascomycota</taxon>
        <taxon>Pezizomycotina</taxon>
        <taxon>Sordariomycetes</taxon>
        <taxon>Xylariomycetidae</taxon>
        <taxon>Xylariales</taxon>
        <taxon>Diatrypaceae</taxon>
        <taxon>Eutypa</taxon>
    </lineage>
</organism>
<dbReference type="PANTHER" id="PTHR39611:SF1">
    <property type="entry name" value="HYDROXYPROLINE-RICH GLYCOPROTEIN DZ-HRGP"/>
    <property type="match status" value="1"/>
</dbReference>
<gene>
    <name evidence="3" type="ORF">UCREL1_11268</name>
</gene>
<dbReference type="OrthoDB" id="5413703at2759"/>
<dbReference type="STRING" id="1287681.M7T584"/>
<feature type="domain" description="DUF7514" evidence="2">
    <location>
        <begin position="199"/>
        <end position="391"/>
    </location>
</feature>
<accession>M7T584</accession>
<dbReference type="HOGENOM" id="CLU_586632_0_0_1"/>
<feature type="region of interest" description="Disordered" evidence="1">
    <location>
        <begin position="286"/>
        <end position="310"/>
    </location>
</feature>
<evidence type="ECO:0000256" key="1">
    <source>
        <dbReference type="SAM" id="MobiDB-lite"/>
    </source>
</evidence>
<dbReference type="Proteomes" id="UP000012174">
    <property type="component" value="Unassembled WGS sequence"/>
</dbReference>
<dbReference type="EMBL" id="KB707543">
    <property type="protein sequence ID" value="EMR61795.1"/>
    <property type="molecule type" value="Genomic_DNA"/>
</dbReference>
<feature type="compositionally biased region" description="Low complexity" evidence="1">
    <location>
        <begin position="426"/>
        <end position="441"/>
    </location>
</feature>
<proteinExistence type="predicted"/>
<name>M7T584_EUTLA</name>